<dbReference type="PROSITE" id="PS01010">
    <property type="entry name" value="CRISP_2"/>
    <property type="match status" value="1"/>
</dbReference>
<name>A0A835GDQ3_SPOEX</name>
<dbReference type="PROSITE" id="PS01009">
    <property type="entry name" value="CRISP_1"/>
    <property type="match status" value="1"/>
</dbReference>
<dbReference type="SMART" id="SM00198">
    <property type="entry name" value="SCP"/>
    <property type="match status" value="1"/>
</dbReference>
<dbReference type="Pfam" id="PF00188">
    <property type="entry name" value="CAP"/>
    <property type="match status" value="1"/>
</dbReference>
<dbReference type="Gene3D" id="3.40.33.10">
    <property type="entry name" value="CAP"/>
    <property type="match status" value="1"/>
</dbReference>
<evidence type="ECO:0000256" key="1">
    <source>
        <dbReference type="ARBA" id="ARBA00004613"/>
    </source>
</evidence>
<keyword evidence="3" id="KW-0732">Signal</keyword>
<dbReference type="PRINTS" id="PR00838">
    <property type="entry name" value="V5ALLERGEN"/>
</dbReference>
<evidence type="ECO:0000313" key="5">
    <source>
        <dbReference type="EMBL" id="KAF9413766.1"/>
    </source>
</evidence>
<feature type="signal peptide" evidence="3">
    <location>
        <begin position="1"/>
        <end position="17"/>
    </location>
</feature>
<dbReference type="GO" id="GO:0005576">
    <property type="term" value="C:extracellular region"/>
    <property type="evidence" value="ECO:0007669"/>
    <property type="project" value="UniProtKB-SubCell"/>
</dbReference>
<comment type="caution">
    <text evidence="5">The sequence shown here is derived from an EMBL/GenBank/DDBJ whole genome shotgun (WGS) entry which is preliminary data.</text>
</comment>
<evidence type="ECO:0000256" key="3">
    <source>
        <dbReference type="SAM" id="SignalP"/>
    </source>
</evidence>
<keyword evidence="2" id="KW-0964">Secreted</keyword>
<dbReference type="SUPFAM" id="SSF55797">
    <property type="entry name" value="PR-1-like"/>
    <property type="match status" value="1"/>
</dbReference>
<organism evidence="5 6">
    <name type="scientific">Spodoptera exigua</name>
    <name type="common">Beet armyworm</name>
    <name type="synonym">Noctua fulgens</name>
    <dbReference type="NCBI Taxonomy" id="7107"/>
    <lineage>
        <taxon>Eukaryota</taxon>
        <taxon>Metazoa</taxon>
        <taxon>Ecdysozoa</taxon>
        <taxon>Arthropoda</taxon>
        <taxon>Hexapoda</taxon>
        <taxon>Insecta</taxon>
        <taxon>Pterygota</taxon>
        <taxon>Neoptera</taxon>
        <taxon>Endopterygota</taxon>
        <taxon>Lepidoptera</taxon>
        <taxon>Glossata</taxon>
        <taxon>Ditrysia</taxon>
        <taxon>Noctuoidea</taxon>
        <taxon>Noctuidae</taxon>
        <taxon>Amphipyrinae</taxon>
        <taxon>Spodoptera</taxon>
    </lineage>
</organism>
<feature type="domain" description="SCP" evidence="4">
    <location>
        <begin position="25"/>
        <end position="185"/>
    </location>
</feature>
<sequence length="215" mass="24489">MESRILFILSLVAVAQCKLVPLSCKQIRSLVDGHNSRRLQIAKGKIPKQPAASEMKMMLWDDELASKAEGWVSRNHNFHNPDRTIPTGRFTTGENLYWYSTTNLRYELNLENALNSWFSEHENYTYGPLKSSDFDGSRDYDIGHYTQLVWSDSIYLGCAVSQMFKLGWNKYYVVCNYGPGGNYLHEKPYRVSGGASGKLKCGVKDCTRPYGSKCK</sequence>
<dbReference type="EMBL" id="JACKWZ010000151">
    <property type="protein sequence ID" value="KAF9413766.1"/>
    <property type="molecule type" value="Genomic_DNA"/>
</dbReference>
<dbReference type="InterPro" id="IPR001283">
    <property type="entry name" value="CRISP-related"/>
</dbReference>
<reference evidence="5" key="1">
    <citation type="submission" date="2020-08" db="EMBL/GenBank/DDBJ databases">
        <title>Spodoptera exigua strain:BAW_Kor-Di-RS1 Genome sequencing and assembly.</title>
        <authorList>
            <person name="Kim J."/>
            <person name="Nam H.Y."/>
            <person name="Kwon M."/>
            <person name="Choi J.H."/>
            <person name="Cho S.R."/>
            <person name="Kim G.-H."/>
        </authorList>
    </citation>
    <scope>NUCLEOTIDE SEQUENCE</scope>
    <source>
        <strain evidence="5">BAW_Kor-Di-RS1</strain>
        <tissue evidence="5">Whole-body</tissue>
    </source>
</reference>
<gene>
    <name evidence="5" type="ORF">HW555_008101</name>
</gene>
<dbReference type="InterPro" id="IPR018244">
    <property type="entry name" value="Allrgn_V5/Tpx1_CS"/>
</dbReference>
<evidence type="ECO:0000259" key="4">
    <source>
        <dbReference type="SMART" id="SM00198"/>
    </source>
</evidence>
<evidence type="ECO:0000256" key="2">
    <source>
        <dbReference type="ARBA" id="ARBA00022525"/>
    </source>
</evidence>
<dbReference type="PRINTS" id="PR00837">
    <property type="entry name" value="V5TPXLIKE"/>
</dbReference>
<dbReference type="InterPro" id="IPR002413">
    <property type="entry name" value="V5_allergen-like"/>
</dbReference>
<comment type="subcellular location">
    <subcellularLocation>
        <location evidence="1">Secreted</location>
    </subcellularLocation>
</comment>
<proteinExistence type="predicted"/>
<feature type="chain" id="PRO_5032848127" description="SCP domain-containing protein" evidence="3">
    <location>
        <begin position="18"/>
        <end position="215"/>
    </location>
</feature>
<dbReference type="InterPro" id="IPR035940">
    <property type="entry name" value="CAP_sf"/>
</dbReference>
<dbReference type="CDD" id="cd05380">
    <property type="entry name" value="CAP_euk"/>
    <property type="match status" value="1"/>
</dbReference>
<keyword evidence="6" id="KW-1185">Reference proteome</keyword>
<accession>A0A835GDQ3</accession>
<dbReference type="Proteomes" id="UP000648187">
    <property type="component" value="Unassembled WGS sequence"/>
</dbReference>
<evidence type="ECO:0000313" key="6">
    <source>
        <dbReference type="Proteomes" id="UP000648187"/>
    </source>
</evidence>
<protein>
    <recommendedName>
        <fullName evidence="4">SCP domain-containing protein</fullName>
    </recommendedName>
</protein>
<dbReference type="AlphaFoldDB" id="A0A835GDQ3"/>
<dbReference type="PANTHER" id="PTHR10334">
    <property type="entry name" value="CYSTEINE-RICH SECRETORY PROTEIN-RELATED"/>
    <property type="match status" value="1"/>
</dbReference>
<dbReference type="InterPro" id="IPR014044">
    <property type="entry name" value="CAP_dom"/>
</dbReference>